<evidence type="ECO:0000256" key="1">
    <source>
        <dbReference type="ARBA" id="ARBA00002061"/>
    </source>
</evidence>
<evidence type="ECO:0000256" key="12">
    <source>
        <dbReference type="ARBA" id="ARBA00023136"/>
    </source>
</evidence>
<evidence type="ECO:0000256" key="4">
    <source>
        <dbReference type="ARBA" id="ARBA00011718"/>
    </source>
</evidence>
<keyword evidence="7" id="KW-1003">Cell membrane</keyword>
<reference evidence="15 16" key="1">
    <citation type="submission" date="2020-08" db="EMBL/GenBank/DDBJ databases">
        <title>Genomic Encyclopedia of Type Strains, Phase IV (KMG-IV): sequencing the most valuable type-strain genomes for metagenomic binning, comparative biology and taxonomic classification.</title>
        <authorList>
            <person name="Goeker M."/>
        </authorList>
    </citation>
    <scope>NUCLEOTIDE SEQUENCE [LARGE SCALE GENOMIC DNA]</scope>
    <source>
        <strain evidence="15 16">DSM 12706</strain>
    </source>
</reference>
<evidence type="ECO:0000256" key="5">
    <source>
        <dbReference type="ARBA" id="ARBA00014962"/>
    </source>
</evidence>
<comment type="subunit">
    <text evidence="4">Part of the SecDF-YidC-YajC translocase complex. The SecDF-YidC-YajC translocase forms a supercomplex with SecYEG, called the holo-translocon (HTL).</text>
</comment>
<evidence type="ECO:0000256" key="6">
    <source>
        <dbReference type="ARBA" id="ARBA00022448"/>
    </source>
</evidence>
<protein>
    <recommendedName>
        <fullName evidence="5">Sec translocon accessory complex subunit YajC</fullName>
    </recommendedName>
</protein>
<evidence type="ECO:0000256" key="9">
    <source>
        <dbReference type="ARBA" id="ARBA00022927"/>
    </source>
</evidence>
<evidence type="ECO:0000256" key="11">
    <source>
        <dbReference type="ARBA" id="ARBA00023010"/>
    </source>
</evidence>
<comment type="function">
    <text evidence="1">The SecYEG-SecDF-YajC-YidC holo-translocon (HTL) protein secretase/insertase is a supercomplex required for protein secretion, insertion of proteins into membranes, and assembly of membrane protein complexes. While the SecYEG complex is essential for assembly of a number of proteins and complexes, the SecDF-YajC-YidC subcomplex facilitates these functions.</text>
</comment>
<dbReference type="GO" id="GO:0005886">
    <property type="term" value="C:plasma membrane"/>
    <property type="evidence" value="ECO:0007669"/>
    <property type="project" value="UniProtKB-SubCell"/>
</dbReference>
<dbReference type="NCBIfam" id="TIGR00739">
    <property type="entry name" value="yajC"/>
    <property type="match status" value="1"/>
</dbReference>
<keyword evidence="12 14" id="KW-0472">Membrane</keyword>
<name>A0A7W7Z0M1_9BRAD</name>
<dbReference type="PANTHER" id="PTHR33909:SF1">
    <property type="entry name" value="SEC TRANSLOCON ACCESSORY COMPLEX SUBUNIT YAJC"/>
    <property type="match status" value="1"/>
</dbReference>
<feature type="compositionally biased region" description="Basic and acidic residues" evidence="13">
    <location>
        <begin position="103"/>
        <end position="142"/>
    </location>
</feature>
<keyword evidence="11" id="KW-0811">Translocation</keyword>
<dbReference type="PRINTS" id="PR01853">
    <property type="entry name" value="YAJCTRNLCASE"/>
</dbReference>
<keyword evidence="10 14" id="KW-1133">Transmembrane helix</keyword>
<dbReference type="SMART" id="SM01323">
    <property type="entry name" value="YajC"/>
    <property type="match status" value="1"/>
</dbReference>
<evidence type="ECO:0000313" key="15">
    <source>
        <dbReference type="EMBL" id="MBB5045791.1"/>
    </source>
</evidence>
<keyword evidence="6" id="KW-0813">Transport</keyword>
<evidence type="ECO:0000256" key="8">
    <source>
        <dbReference type="ARBA" id="ARBA00022692"/>
    </source>
</evidence>
<comment type="caution">
    <text evidence="15">The sequence shown here is derived from an EMBL/GenBank/DDBJ whole genome shotgun (WGS) entry which is preliminary data.</text>
</comment>
<evidence type="ECO:0000256" key="2">
    <source>
        <dbReference type="ARBA" id="ARBA00004162"/>
    </source>
</evidence>
<organism evidence="15 16">
    <name type="scientific">Rhodopseudomonas rhenobacensis</name>
    <dbReference type="NCBI Taxonomy" id="87461"/>
    <lineage>
        <taxon>Bacteria</taxon>
        <taxon>Pseudomonadati</taxon>
        <taxon>Pseudomonadota</taxon>
        <taxon>Alphaproteobacteria</taxon>
        <taxon>Hyphomicrobiales</taxon>
        <taxon>Nitrobacteraceae</taxon>
        <taxon>Rhodopseudomonas</taxon>
    </lineage>
</organism>
<evidence type="ECO:0000256" key="10">
    <source>
        <dbReference type="ARBA" id="ARBA00022989"/>
    </source>
</evidence>
<dbReference type="InterPro" id="IPR003849">
    <property type="entry name" value="Preprotein_translocase_YajC"/>
</dbReference>
<accession>A0A7W7Z0M1</accession>
<dbReference type="EMBL" id="JACHIH010000002">
    <property type="protein sequence ID" value="MBB5045791.1"/>
    <property type="molecule type" value="Genomic_DNA"/>
</dbReference>
<comment type="similarity">
    <text evidence="3">Belongs to the YajC family.</text>
</comment>
<gene>
    <name evidence="15" type="ORF">HNR60_000526</name>
</gene>
<proteinExistence type="inferred from homology"/>
<evidence type="ECO:0000256" key="14">
    <source>
        <dbReference type="SAM" id="Phobius"/>
    </source>
</evidence>
<evidence type="ECO:0000256" key="13">
    <source>
        <dbReference type="SAM" id="MobiDB-lite"/>
    </source>
</evidence>
<evidence type="ECO:0000256" key="3">
    <source>
        <dbReference type="ARBA" id="ARBA00006742"/>
    </source>
</evidence>
<dbReference type="GO" id="GO:0015031">
    <property type="term" value="P:protein transport"/>
    <property type="evidence" value="ECO:0007669"/>
    <property type="project" value="UniProtKB-KW"/>
</dbReference>
<dbReference type="Proteomes" id="UP000542353">
    <property type="component" value="Unassembled WGS sequence"/>
</dbReference>
<evidence type="ECO:0000313" key="16">
    <source>
        <dbReference type="Proteomes" id="UP000542353"/>
    </source>
</evidence>
<feature type="region of interest" description="Disordered" evidence="13">
    <location>
        <begin position="102"/>
        <end position="142"/>
    </location>
</feature>
<comment type="subcellular location">
    <subcellularLocation>
        <location evidence="2">Cell membrane</location>
        <topology evidence="2">Single-pass membrane protein</topology>
    </subcellularLocation>
</comment>
<sequence>MLITPAFAQAAGSAGDTGSMLMSLLPFALIFVIMYFLILRPQQKKVKEHAELVKNIRRGDTIITSGGLVGKVTKVIDDDSLEFEVADGVRVRQMRQMITGVRAKGEPLKEKDVKEAKGGKPQPKEVQDNKDVTESKDDSATK</sequence>
<dbReference type="PANTHER" id="PTHR33909">
    <property type="entry name" value="SEC TRANSLOCON ACCESSORY COMPLEX SUBUNIT YAJC"/>
    <property type="match status" value="1"/>
</dbReference>
<dbReference type="Pfam" id="PF02699">
    <property type="entry name" value="YajC"/>
    <property type="match status" value="1"/>
</dbReference>
<dbReference type="RefSeq" id="WP_184253996.1">
    <property type="nucleotide sequence ID" value="NZ_JACHIH010000002.1"/>
</dbReference>
<keyword evidence="16" id="KW-1185">Reference proteome</keyword>
<evidence type="ECO:0000256" key="7">
    <source>
        <dbReference type="ARBA" id="ARBA00022475"/>
    </source>
</evidence>
<keyword evidence="8 14" id="KW-0812">Transmembrane</keyword>
<keyword evidence="9" id="KW-0653">Protein transport</keyword>
<feature type="transmembrane region" description="Helical" evidence="14">
    <location>
        <begin position="20"/>
        <end position="39"/>
    </location>
</feature>
<dbReference type="AlphaFoldDB" id="A0A7W7Z0M1"/>